<dbReference type="HOGENOM" id="CLU_047948_2_0_9"/>
<dbReference type="Proteomes" id="UP000014923">
    <property type="component" value="Unassembled WGS sequence"/>
</dbReference>
<keyword evidence="5" id="KW-0949">S-adenosyl-L-methionine</keyword>
<proteinExistence type="predicted"/>
<dbReference type="GO" id="GO:0032259">
    <property type="term" value="P:methylation"/>
    <property type="evidence" value="ECO:0007669"/>
    <property type="project" value="UniProtKB-KW"/>
</dbReference>
<keyword evidence="3 7" id="KW-0489">Methyltransferase</keyword>
<dbReference type="PANTHER" id="PTHR47036:SF1">
    <property type="entry name" value="COBALT-FACTOR III C(17)-METHYLTRANSFERASE-RELATED"/>
    <property type="match status" value="1"/>
</dbReference>
<accession>R7RPJ3</accession>
<keyword evidence="8" id="KW-1185">Reference proteome</keyword>
<dbReference type="InterPro" id="IPR035996">
    <property type="entry name" value="4pyrrol_Methylase_sf"/>
</dbReference>
<evidence type="ECO:0000259" key="6">
    <source>
        <dbReference type="Pfam" id="PF00590"/>
    </source>
</evidence>
<dbReference type="Pfam" id="PF00590">
    <property type="entry name" value="TP_methylase"/>
    <property type="match status" value="1"/>
</dbReference>
<gene>
    <name evidence="7" type="ORF">TCEL_01210</name>
</gene>
<dbReference type="Gene3D" id="3.40.1010.10">
    <property type="entry name" value="Cobalt-precorrin-4 Transmethylase, Domain 1"/>
    <property type="match status" value="1"/>
</dbReference>
<dbReference type="GO" id="GO:0009236">
    <property type="term" value="P:cobalamin biosynthetic process"/>
    <property type="evidence" value="ECO:0007669"/>
    <property type="project" value="UniProtKB-UniPathway"/>
</dbReference>
<dbReference type="EMBL" id="CAVN010000086">
    <property type="protein sequence ID" value="CDF57296.1"/>
    <property type="molecule type" value="Genomic_DNA"/>
</dbReference>
<evidence type="ECO:0000256" key="4">
    <source>
        <dbReference type="ARBA" id="ARBA00022679"/>
    </source>
</evidence>
<dbReference type="InterPro" id="IPR000878">
    <property type="entry name" value="4pyrrol_Mease"/>
</dbReference>
<sequence>MGKIYVVSISSGNILDMSKRAMDAIKDSDIVVGYTGYISLIEELIREKEVYSNSMKGEIERCKYAINKAREGKRVSIISSGDACLYGMAGPIYEMADGVEVEYIPGITAAFLAASQLGAPIMHDMCTISLSDLLTPFDVIERRIKLAAEADFVIALYNPKSLGRINHLEYAMNIIRLYRRDSTPVGIVKNALRQNQEVIISNIRNMNYDFIDMSTVIIVGNSQTYIKNGYMITPRGYRF</sequence>
<keyword evidence="2" id="KW-0169">Cobalamin biosynthesis</keyword>
<evidence type="ECO:0000256" key="3">
    <source>
        <dbReference type="ARBA" id="ARBA00022603"/>
    </source>
</evidence>
<dbReference type="SUPFAM" id="SSF53790">
    <property type="entry name" value="Tetrapyrrole methylase"/>
    <property type="match status" value="1"/>
</dbReference>
<dbReference type="CDD" id="cd11646">
    <property type="entry name" value="Precorrin_3B_C17_MT"/>
    <property type="match status" value="1"/>
</dbReference>
<comment type="caution">
    <text evidence="7">The sequence shown here is derived from an EMBL/GenBank/DDBJ whole genome shotgun (WGS) entry which is preliminary data.</text>
</comment>
<name>R7RPJ3_9CLOT</name>
<dbReference type="InterPro" id="IPR014777">
    <property type="entry name" value="4pyrrole_Mease_sub1"/>
</dbReference>
<feature type="domain" description="Tetrapyrrole methylase" evidence="6">
    <location>
        <begin position="3"/>
        <end position="205"/>
    </location>
</feature>
<protein>
    <submittedName>
        <fullName evidence="7">Cobalt-precorrin-3b C17-methyltransferase</fullName>
    </submittedName>
</protein>
<evidence type="ECO:0000256" key="5">
    <source>
        <dbReference type="ARBA" id="ARBA00022691"/>
    </source>
</evidence>
<organism evidence="7 8">
    <name type="scientific">Thermobrachium celere DSM 8682</name>
    <dbReference type="NCBI Taxonomy" id="941824"/>
    <lineage>
        <taxon>Bacteria</taxon>
        <taxon>Bacillati</taxon>
        <taxon>Bacillota</taxon>
        <taxon>Clostridia</taxon>
        <taxon>Eubacteriales</taxon>
        <taxon>Clostridiaceae</taxon>
        <taxon>Thermobrachium</taxon>
    </lineage>
</organism>
<dbReference type="OrthoDB" id="9772960at2"/>
<dbReference type="UniPathway" id="UPA00148"/>
<evidence type="ECO:0000256" key="1">
    <source>
        <dbReference type="ARBA" id="ARBA00004953"/>
    </source>
</evidence>
<dbReference type="RefSeq" id="WP_018660315.1">
    <property type="nucleotide sequence ID" value="NZ_HF952018.1"/>
</dbReference>
<dbReference type="InterPro" id="IPR006363">
    <property type="entry name" value="Cbl_synth_CobJ/CibH_dom"/>
</dbReference>
<dbReference type="Gene3D" id="3.30.950.10">
    <property type="entry name" value="Methyltransferase, Cobalt-precorrin-4 Transmethylase, Domain 2"/>
    <property type="match status" value="1"/>
</dbReference>
<keyword evidence="4 7" id="KW-0808">Transferase</keyword>
<dbReference type="InterPro" id="IPR051810">
    <property type="entry name" value="Precorrin_MeTrfase"/>
</dbReference>
<dbReference type="PANTHER" id="PTHR47036">
    <property type="entry name" value="COBALT-FACTOR III C(17)-METHYLTRANSFERASE-RELATED"/>
    <property type="match status" value="1"/>
</dbReference>
<dbReference type="InterPro" id="IPR014776">
    <property type="entry name" value="4pyrrole_Mease_sub2"/>
</dbReference>
<dbReference type="GO" id="GO:0008168">
    <property type="term" value="F:methyltransferase activity"/>
    <property type="evidence" value="ECO:0007669"/>
    <property type="project" value="UniProtKB-KW"/>
</dbReference>
<comment type="pathway">
    <text evidence="1">Cofactor biosynthesis; adenosylcobalamin biosynthesis.</text>
</comment>
<evidence type="ECO:0000313" key="7">
    <source>
        <dbReference type="EMBL" id="CDF57296.1"/>
    </source>
</evidence>
<dbReference type="AlphaFoldDB" id="R7RPJ3"/>
<dbReference type="eggNOG" id="COG1010">
    <property type="taxonomic scope" value="Bacteria"/>
</dbReference>
<evidence type="ECO:0000256" key="2">
    <source>
        <dbReference type="ARBA" id="ARBA00022573"/>
    </source>
</evidence>
<reference evidence="7" key="1">
    <citation type="submission" date="2013-03" db="EMBL/GenBank/DDBJ databases">
        <title>Draft genome sequence of the hydrogen-ethanol-producing anaerobic alkalithermophilic Caloramator celere.</title>
        <authorList>
            <person name="Ciranna A."/>
            <person name="Larjo A."/>
            <person name="Kivisto A."/>
            <person name="Santala V."/>
            <person name="Roos C."/>
            <person name="Karp M."/>
        </authorList>
    </citation>
    <scope>NUCLEOTIDE SEQUENCE [LARGE SCALE GENOMIC DNA]</scope>
    <source>
        <strain evidence="7">DSM 8682</strain>
    </source>
</reference>
<dbReference type="NCBIfam" id="TIGR01466">
    <property type="entry name" value="cobJ_cbiH"/>
    <property type="match status" value="1"/>
</dbReference>
<evidence type="ECO:0000313" key="8">
    <source>
        <dbReference type="Proteomes" id="UP000014923"/>
    </source>
</evidence>